<dbReference type="KEGG" id="tsa:AciPR4_0611"/>
<evidence type="ECO:0000256" key="1">
    <source>
        <dbReference type="ARBA" id="ARBA00004167"/>
    </source>
</evidence>
<evidence type="ECO:0000256" key="6">
    <source>
        <dbReference type="ARBA" id="ARBA00023010"/>
    </source>
</evidence>
<dbReference type="GO" id="GO:0016020">
    <property type="term" value="C:membrane"/>
    <property type="evidence" value="ECO:0007669"/>
    <property type="project" value="UniProtKB-SubCell"/>
</dbReference>
<evidence type="ECO:0000256" key="4">
    <source>
        <dbReference type="ARBA" id="ARBA00022927"/>
    </source>
</evidence>
<name>E8V4P2_TERSS</name>
<evidence type="ECO:0000313" key="8">
    <source>
        <dbReference type="EMBL" id="ADV81446.1"/>
    </source>
</evidence>
<evidence type="ECO:0000256" key="7">
    <source>
        <dbReference type="ARBA" id="ARBA00023136"/>
    </source>
</evidence>
<sequence length="165" mass="18034">MPSFADSAVIFVIALILFGPKRLPQLAKQLGKLMGEFRRASNDFRMQMEDELRISEQEEHQKKIDALAPPVPVDYSADAPLEHPHLPSETPIAEAGGVKMMPPSTGLPEPSTNWNYSAPVVADGETATATEATSNAGVIATEDHVYQEIESHELHIPVTERDHLG</sequence>
<keyword evidence="4" id="KW-0653">Protein transport</keyword>
<dbReference type="InterPro" id="IPR003369">
    <property type="entry name" value="TatA/B/E"/>
</dbReference>
<dbReference type="Pfam" id="PF02416">
    <property type="entry name" value="TatA_B_E"/>
    <property type="match status" value="1"/>
</dbReference>
<evidence type="ECO:0000256" key="5">
    <source>
        <dbReference type="ARBA" id="ARBA00022989"/>
    </source>
</evidence>
<dbReference type="Proteomes" id="UP000006844">
    <property type="component" value="Chromosome"/>
</dbReference>
<accession>E8V4P2</accession>
<keyword evidence="3" id="KW-0812">Transmembrane</keyword>
<evidence type="ECO:0000256" key="2">
    <source>
        <dbReference type="ARBA" id="ARBA00022448"/>
    </source>
</evidence>
<keyword evidence="9" id="KW-1185">Reference proteome</keyword>
<comment type="subcellular location">
    <subcellularLocation>
        <location evidence="1">Membrane</location>
        <topology evidence="1">Single-pass membrane protein</topology>
    </subcellularLocation>
</comment>
<dbReference type="OrthoDB" id="9800908at2"/>
<protein>
    <submittedName>
        <fullName evidence="8">Sec-independent translocation protein mttA/Hcf106</fullName>
    </submittedName>
</protein>
<keyword evidence="2" id="KW-0813">Transport</keyword>
<reference evidence="8 9" key="1">
    <citation type="journal article" date="2012" name="Stand. Genomic Sci.">
        <title>Complete genome sequence of Terriglobus saanensis type strain SP1PR4(T), an Acidobacteria from tundra soil.</title>
        <authorList>
            <person name="Rawat S.R."/>
            <person name="Mannisto M.K."/>
            <person name="Starovoytov V."/>
            <person name="Goodwin L."/>
            <person name="Nolan M."/>
            <person name="Hauser L."/>
            <person name="Land M."/>
            <person name="Davenport K.W."/>
            <person name="Woyke T."/>
            <person name="Haggblom M.M."/>
        </authorList>
    </citation>
    <scope>NUCLEOTIDE SEQUENCE</scope>
    <source>
        <strain evidence="9">ATCC BAA-1853 / DSM 23119 / SP1PR4</strain>
    </source>
</reference>
<dbReference type="EMBL" id="CP002467">
    <property type="protein sequence ID" value="ADV81446.1"/>
    <property type="molecule type" value="Genomic_DNA"/>
</dbReference>
<keyword evidence="7" id="KW-0472">Membrane</keyword>
<organism evidence="8 9">
    <name type="scientific">Terriglobus saanensis (strain ATCC BAA-1853 / DSM 23119 / SP1PR4)</name>
    <dbReference type="NCBI Taxonomy" id="401053"/>
    <lineage>
        <taxon>Bacteria</taxon>
        <taxon>Pseudomonadati</taxon>
        <taxon>Acidobacteriota</taxon>
        <taxon>Terriglobia</taxon>
        <taxon>Terriglobales</taxon>
        <taxon>Acidobacteriaceae</taxon>
        <taxon>Terriglobus</taxon>
    </lineage>
</organism>
<evidence type="ECO:0000256" key="3">
    <source>
        <dbReference type="ARBA" id="ARBA00022692"/>
    </source>
</evidence>
<dbReference type="PANTHER" id="PTHR33162">
    <property type="entry name" value="SEC-INDEPENDENT PROTEIN TRANSLOCASE PROTEIN TATA, CHLOROPLASTIC"/>
    <property type="match status" value="1"/>
</dbReference>
<dbReference type="GO" id="GO:0015031">
    <property type="term" value="P:protein transport"/>
    <property type="evidence" value="ECO:0007669"/>
    <property type="project" value="UniProtKB-KW"/>
</dbReference>
<dbReference type="RefSeq" id="WP_013567179.1">
    <property type="nucleotide sequence ID" value="NC_014963.1"/>
</dbReference>
<gene>
    <name evidence="8" type="ordered locus">AciPR4_0611</name>
</gene>
<dbReference type="STRING" id="401053.AciPR4_0611"/>
<dbReference type="eggNOG" id="COG1826">
    <property type="taxonomic scope" value="Bacteria"/>
</dbReference>
<dbReference type="AlphaFoldDB" id="E8V4P2"/>
<proteinExistence type="predicted"/>
<keyword evidence="6" id="KW-0811">Translocation</keyword>
<dbReference type="HOGENOM" id="CLU_1609967_0_0_0"/>
<keyword evidence="5" id="KW-1133">Transmembrane helix</keyword>
<dbReference type="PANTHER" id="PTHR33162:SF1">
    <property type="entry name" value="SEC-INDEPENDENT PROTEIN TRANSLOCASE PROTEIN TATA, CHLOROPLASTIC"/>
    <property type="match status" value="1"/>
</dbReference>
<dbReference type="Gene3D" id="1.20.5.3310">
    <property type="match status" value="1"/>
</dbReference>
<evidence type="ECO:0000313" key="9">
    <source>
        <dbReference type="Proteomes" id="UP000006844"/>
    </source>
</evidence>